<feature type="compositionally biased region" description="Polar residues" evidence="1">
    <location>
        <begin position="412"/>
        <end position="422"/>
    </location>
</feature>
<organism evidence="2 3">
    <name type="scientific">Melanomma pulvis-pyrius CBS 109.77</name>
    <dbReference type="NCBI Taxonomy" id="1314802"/>
    <lineage>
        <taxon>Eukaryota</taxon>
        <taxon>Fungi</taxon>
        <taxon>Dikarya</taxon>
        <taxon>Ascomycota</taxon>
        <taxon>Pezizomycotina</taxon>
        <taxon>Dothideomycetes</taxon>
        <taxon>Pleosporomycetidae</taxon>
        <taxon>Pleosporales</taxon>
        <taxon>Melanommataceae</taxon>
        <taxon>Melanomma</taxon>
    </lineage>
</organism>
<feature type="region of interest" description="Disordered" evidence="1">
    <location>
        <begin position="406"/>
        <end position="457"/>
    </location>
</feature>
<dbReference type="EMBL" id="MU001773">
    <property type="protein sequence ID" value="KAF2798943.1"/>
    <property type="molecule type" value="Genomic_DNA"/>
</dbReference>
<keyword evidence="3" id="KW-1185">Reference proteome</keyword>
<protein>
    <submittedName>
        <fullName evidence="2">Uncharacterized protein</fullName>
    </submittedName>
</protein>
<dbReference type="OrthoDB" id="4497018at2759"/>
<accession>A0A6A6XRV4</accession>
<reference evidence="2" key="1">
    <citation type="journal article" date="2020" name="Stud. Mycol.">
        <title>101 Dothideomycetes genomes: a test case for predicting lifestyles and emergence of pathogens.</title>
        <authorList>
            <person name="Haridas S."/>
            <person name="Albert R."/>
            <person name="Binder M."/>
            <person name="Bloem J."/>
            <person name="Labutti K."/>
            <person name="Salamov A."/>
            <person name="Andreopoulos B."/>
            <person name="Baker S."/>
            <person name="Barry K."/>
            <person name="Bills G."/>
            <person name="Bluhm B."/>
            <person name="Cannon C."/>
            <person name="Castanera R."/>
            <person name="Culley D."/>
            <person name="Daum C."/>
            <person name="Ezra D."/>
            <person name="Gonzalez J."/>
            <person name="Henrissat B."/>
            <person name="Kuo A."/>
            <person name="Liang C."/>
            <person name="Lipzen A."/>
            <person name="Lutzoni F."/>
            <person name="Magnuson J."/>
            <person name="Mondo S."/>
            <person name="Nolan M."/>
            <person name="Ohm R."/>
            <person name="Pangilinan J."/>
            <person name="Park H.-J."/>
            <person name="Ramirez L."/>
            <person name="Alfaro M."/>
            <person name="Sun H."/>
            <person name="Tritt A."/>
            <person name="Yoshinaga Y."/>
            <person name="Zwiers L.-H."/>
            <person name="Turgeon B."/>
            <person name="Goodwin S."/>
            <person name="Spatafora J."/>
            <person name="Crous P."/>
            <person name="Grigoriev I."/>
        </authorList>
    </citation>
    <scope>NUCLEOTIDE SEQUENCE</scope>
    <source>
        <strain evidence="2">CBS 109.77</strain>
    </source>
</reference>
<sequence length="457" mass="51482">MSSWLSRLRGGTSGGGGVPHDTPQPQVRRRRSSAKPTTPDPNAPERRFQLHQKCLYERMLPGKAFISAHVNRLQHGFYKSSTLHEPSVDNVYFISVHFVFHPQDHRAHRFKSANIRVSVHGDTHPTEDSKRNWYKPPKGNPRILQHAPELMYGAVSPENLQWNFSLSSSLGISQAPLSATVNPSGGVTSSYKVFDMMSVQGSIRSIQSPLGSEYDVEDGMAVWTLEENLLQRSGLPREFDFVMLVHKPAEVKNMFLTVDLDAVVSGWLGDYPQWYTNISKYMPTQDNTLDFNTDIGQRFLPVHPGRGFNFADLEHALEEYVMMPGTVYPTNDGKSNSSTSKRTKTFDVNVPNQRAIRQAPAQMPAPLRRPSTPTQGQQPSGPNYMSNRHSWVPETLNVRVLLEHNSPHSSRRLSGSPLTNDPTRNHSIRRRRSRSELNKYSAQQALHEIARDTLNGG</sequence>
<evidence type="ECO:0000313" key="2">
    <source>
        <dbReference type="EMBL" id="KAF2798943.1"/>
    </source>
</evidence>
<feature type="region of interest" description="Disordered" evidence="1">
    <location>
        <begin position="1"/>
        <end position="46"/>
    </location>
</feature>
<dbReference type="Proteomes" id="UP000799757">
    <property type="component" value="Unassembled WGS sequence"/>
</dbReference>
<name>A0A6A6XRV4_9PLEO</name>
<evidence type="ECO:0000313" key="3">
    <source>
        <dbReference type="Proteomes" id="UP000799757"/>
    </source>
</evidence>
<feature type="region of interest" description="Disordered" evidence="1">
    <location>
        <begin position="330"/>
        <end position="389"/>
    </location>
</feature>
<evidence type="ECO:0000256" key="1">
    <source>
        <dbReference type="SAM" id="MobiDB-lite"/>
    </source>
</evidence>
<proteinExistence type="predicted"/>
<feature type="compositionally biased region" description="Low complexity" evidence="1">
    <location>
        <begin position="1"/>
        <end position="10"/>
    </location>
</feature>
<dbReference type="AlphaFoldDB" id="A0A6A6XRV4"/>
<gene>
    <name evidence="2" type="ORF">K505DRAFT_232110</name>
</gene>
<feature type="compositionally biased region" description="Polar residues" evidence="1">
    <location>
        <begin position="371"/>
        <end position="389"/>
    </location>
</feature>